<evidence type="ECO:0000313" key="3">
    <source>
        <dbReference type="Proteomes" id="UP000266196"/>
    </source>
</evidence>
<evidence type="ECO:0000256" key="1">
    <source>
        <dbReference type="SAM" id="SignalP"/>
    </source>
</evidence>
<feature type="chain" id="PRO_5017439334" description="Ig-like domain-containing protein" evidence="1">
    <location>
        <begin position="19"/>
        <end position="127"/>
    </location>
</feature>
<feature type="signal peptide" evidence="1">
    <location>
        <begin position="1"/>
        <end position="18"/>
    </location>
</feature>
<dbReference type="VEuPathDB" id="FungiDB:H257_07802"/>
<proteinExistence type="predicted"/>
<dbReference type="AlphaFoldDB" id="A0A397EUM1"/>
<comment type="caution">
    <text evidence="2">The sequence shown here is derived from an EMBL/GenBank/DDBJ whole genome shotgun (WGS) entry which is preliminary data.</text>
</comment>
<dbReference type="Proteomes" id="UP000266196">
    <property type="component" value="Unassembled WGS sequence"/>
</dbReference>
<gene>
    <name evidence="2" type="ORF">DYB31_006496</name>
</gene>
<sequence length="127" mass="13706">MAVLLLIVLYACSTVVTAAEVGAAVKVPVYPYLVECFCNTTVTSQVTVITTDASQNTQSASIQLPSCIDDVFATTGIRWYMNGPFDPAITYWPTSSPVDYSGDRGAIRLIRLGYRCQKTPLGDSSLL</sequence>
<reference evidence="2 3" key="1">
    <citation type="submission" date="2018-08" db="EMBL/GenBank/DDBJ databases">
        <title>Aphanomyces genome sequencing and annotation.</title>
        <authorList>
            <person name="Minardi D."/>
            <person name="Oidtmann B."/>
            <person name="Van Der Giezen M."/>
            <person name="Studholme D.J."/>
        </authorList>
    </citation>
    <scope>NUCLEOTIDE SEQUENCE [LARGE SCALE GENOMIC DNA]</scope>
    <source>
        <strain evidence="2 3">197901</strain>
    </source>
</reference>
<evidence type="ECO:0000313" key="2">
    <source>
        <dbReference type="EMBL" id="RHZ04778.1"/>
    </source>
</evidence>
<protein>
    <recommendedName>
        <fullName evidence="4">Ig-like domain-containing protein</fullName>
    </recommendedName>
</protein>
<keyword evidence="1" id="KW-0732">Signal</keyword>
<dbReference type="EMBL" id="QUTE01013342">
    <property type="protein sequence ID" value="RHZ04778.1"/>
    <property type="molecule type" value="Genomic_DNA"/>
</dbReference>
<organism evidence="2 3">
    <name type="scientific">Aphanomyces astaci</name>
    <name type="common">Crayfish plague agent</name>
    <dbReference type="NCBI Taxonomy" id="112090"/>
    <lineage>
        <taxon>Eukaryota</taxon>
        <taxon>Sar</taxon>
        <taxon>Stramenopiles</taxon>
        <taxon>Oomycota</taxon>
        <taxon>Saprolegniomycetes</taxon>
        <taxon>Saprolegniales</taxon>
        <taxon>Verrucalvaceae</taxon>
        <taxon>Aphanomyces</taxon>
    </lineage>
</organism>
<name>A0A397EUM1_APHAT</name>
<evidence type="ECO:0008006" key="4">
    <source>
        <dbReference type="Google" id="ProtNLM"/>
    </source>
</evidence>
<accession>A0A397EUM1</accession>